<dbReference type="RefSeq" id="WP_027677187.1">
    <property type="nucleotide sequence ID" value="NZ_CP039692.1"/>
</dbReference>
<dbReference type="GO" id="GO:0004497">
    <property type="term" value="F:monooxygenase activity"/>
    <property type="evidence" value="ECO:0007669"/>
    <property type="project" value="UniProtKB-KW"/>
</dbReference>
<dbReference type="PRINTS" id="PR00420">
    <property type="entry name" value="RNGMNOXGNASE"/>
</dbReference>
<dbReference type="KEGG" id="alf:CFBP5473_14510"/>
<keyword evidence="2" id="KW-0503">Monooxygenase</keyword>
<dbReference type="OrthoDB" id="5499180at2"/>
<dbReference type="PANTHER" id="PTHR46865">
    <property type="entry name" value="OXIDOREDUCTASE-RELATED"/>
    <property type="match status" value="1"/>
</dbReference>
<evidence type="ECO:0000259" key="1">
    <source>
        <dbReference type="Pfam" id="PF01494"/>
    </source>
</evidence>
<evidence type="ECO:0000313" key="4">
    <source>
        <dbReference type="Proteomes" id="UP000298545"/>
    </source>
</evidence>
<gene>
    <name evidence="2" type="ORF">CFBP5473_14510</name>
    <name evidence="3" type="ORF">J5285_15260</name>
</gene>
<organism evidence="2 4">
    <name type="scientific">Agrobacterium larrymoorei</name>
    <dbReference type="NCBI Taxonomy" id="160699"/>
    <lineage>
        <taxon>Bacteria</taxon>
        <taxon>Pseudomonadati</taxon>
        <taxon>Pseudomonadota</taxon>
        <taxon>Alphaproteobacteria</taxon>
        <taxon>Hyphomicrobiales</taxon>
        <taxon>Rhizobiaceae</taxon>
        <taxon>Rhizobium/Agrobacterium group</taxon>
        <taxon>Agrobacterium</taxon>
    </lineage>
</organism>
<dbReference type="EMBL" id="CP039692">
    <property type="protein sequence ID" value="QCI99246.1"/>
    <property type="molecule type" value="Genomic_DNA"/>
</dbReference>
<dbReference type="Pfam" id="PF01494">
    <property type="entry name" value="FAD_binding_3"/>
    <property type="match status" value="1"/>
</dbReference>
<dbReference type="Gene3D" id="3.30.9.10">
    <property type="entry name" value="D-Amino Acid Oxidase, subunit A, domain 2"/>
    <property type="match status" value="1"/>
</dbReference>
<dbReference type="Proteomes" id="UP000826513">
    <property type="component" value="Chromosome 2"/>
</dbReference>
<feature type="domain" description="FAD-binding" evidence="1">
    <location>
        <begin position="4"/>
        <end position="337"/>
    </location>
</feature>
<evidence type="ECO:0000313" key="5">
    <source>
        <dbReference type="Proteomes" id="UP000826513"/>
    </source>
</evidence>
<reference evidence="3 5" key="2">
    <citation type="submission" date="2021-03" db="EMBL/GenBank/DDBJ databases">
        <title>Rapid diversification of plasmids in a genus of pathogenic and nitrogen fixing bacteria.</title>
        <authorList>
            <person name="Weisberg A.J."/>
            <person name="Miller M."/>
            <person name="Ream W."/>
            <person name="Grunwald N.J."/>
            <person name="Chang J.H."/>
        </authorList>
    </citation>
    <scope>NUCLEOTIDE SEQUENCE [LARGE SCALE GENOMIC DNA]</scope>
    <source>
        <strain evidence="3 5">AF3.44</strain>
    </source>
</reference>
<dbReference type="PANTHER" id="PTHR46865:SF2">
    <property type="entry name" value="MONOOXYGENASE"/>
    <property type="match status" value="1"/>
</dbReference>
<dbReference type="SUPFAM" id="SSF51905">
    <property type="entry name" value="FAD/NAD(P)-binding domain"/>
    <property type="match status" value="1"/>
</dbReference>
<reference evidence="2 4" key="1">
    <citation type="submission" date="2019-04" db="EMBL/GenBank/DDBJ databases">
        <title>Complete genome sequence of Agrobacterium larrymoorei CFBP5473.</title>
        <authorList>
            <person name="Haryono M."/>
            <person name="Chou L."/>
            <person name="Lin Y.-C."/>
            <person name="Lai E.-M."/>
            <person name="Kuo C.-H."/>
        </authorList>
    </citation>
    <scope>NUCLEOTIDE SEQUENCE [LARGE SCALE GENOMIC DNA]</scope>
    <source>
        <strain evidence="2 4">CFBP5473</strain>
    </source>
</reference>
<keyword evidence="5" id="KW-1185">Reference proteome</keyword>
<dbReference type="InterPro" id="IPR002938">
    <property type="entry name" value="FAD-bd"/>
</dbReference>
<dbReference type="Gene3D" id="3.50.50.60">
    <property type="entry name" value="FAD/NAD(P)-binding domain"/>
    <property type="match status" value="1"/>
</dbReference>
<evidence type="ECO:0000313" key="2">
    <source>
        <dbReference type="EMBL" id="QCI99246.1"/>
    </source>
</evidence>
<name>A0A4D7DYJ8_9HYPH</name>
<dbReference type="EMBL" id="CP072168">
    <property type="protein sequence ID" value="QYA08781.1"/>
    <property type="molecule type" value="Genomic_DNA"/>
</dbReference>
<proteinExistence type="predicted"/>
<dbReference type="GO" id="GO:0071949">
    <property type="term" value="F:FAD binding"/>
    <property type="evidence" value="ECO:0007669"/>
    <property type="project" value="InterPro"/>
</dbReference>
<dbReference type="AlphaFoldDB" id="A0A4D7DYJ8"/>
<keyword evidence="2" id="KW-0560">Oxidoreductase</keyword>
<dbReference type="InterPro" id="IPR051704">
    <property type="entry name" value="FAD_aromatic-hydroxylase"/>
</dbReference>
<dbReference type="InterPro" id="IPR036188">
    <property type="entry name" value="FAD/NAD-bd_sf"/>
</dbReference>
<protein>
    <submittedName>
        <fullName evidence="2">FAD-binding monooxygenase</fullName>
    </submittedName>
    <submittedName>
        <fullName evidence="3">FAD-dependent monooxygenase</fullName>
    </submittedName>
</protein>
<evidence type="ECO:0000313" key="3">
    <source>
        <dbReference type="EMBL" id="QYA08781.1"/>
    </source>
</evidence>
<dbReference type="STRING" id="1367849.GCA_000518585_04700"/>
<dbReference type="Proteomes" id="UP000298545">
    <property type="component" value="Chromosome linear"/>
</dbReference>
<sequence length="398" mass="44069">MAARVLITGASIAGNTTAWWLGRFAYDVTVVEKAPQFRDGGQNVDIRGVGREVLQKMNLEQTALDHGTGEIGTAWVDEEGKTVAEFITDDLDQDGPTAEMEILRGDLARLIYNSAREKATFRFGDSVAGIDDTDKAVIVTFSSGATEEYDIVIVAEGVGSSTRDLIFLDENNPRWMDLTIAYFTIPREAEDDQRWRWYNTTEGRSISLRPDMVGTTRCMLSVQQPPSGEHEWSVEKQKTFLRERFRDAGWQADRVLKGLQRAEDFYFDVLRQVRMPNWSRGRVVLTGDAAWCATPIAGIGATLAVTGAYVLANELHRHSDTPTALEAYERAMRPMVEKGQGVPKIAPRMMNPHSKLGITLLHGALNLASKPGVNKIASKLLAGEQKAPDLSVYDTESS</sequence>
<accession>A0A4D7DYJ8</accession>